<reference evidence="1" key="2">
    <citation type="submission" date="2021-08" db="EMBL/GenBank/DDBJ databases">
        <authorList>
            <person name="Tani A."/>
            <person name="Ola A."/>
            <person name="Ogura Y."/>
            <person name="Katsura K."/>
            <person name="Hayashi T."/>
        </authorList>
    </citation>
    <scope>NUCLEOTIDE SEQUENCE</scope>
    <source>
        <strain evidence="1">DSM 14458</strain>
    </source>
</reference>
<comment type="caution">
    <text evidence="1">The sequence shown here is derived from an EMBL/GenBank/DDBJ whole genome shotgun (WGS) entry which is preliminary data.</text>
</comment>
<dbReference type="InterPro" id="IPR009380">
    <property type="entry name" value="DUF1036"/>
</dbReference>
<accession>A0ABQ4UX10</accession>
<dbReference type="Proteomes" id="UP001055093">
    <property type="component" value="Unassembled WGS sequence"/>
</dbReference>
<gene>
    <name evidence="1" type="ORF">BGCPKDLD_3235</name>
</gene>
<protein>
    <recommendedName>
        <fullName evidence="3">DUF1036 domain-containing protein</fullName>
    </recommendedName>
</protein>
<reference evidence="1" key="1">
    <citation type="journal article" date="2021" name="Front. Microbiol.">
        <title>Comprehensive Comparative Genomics and Phenotyping of Methylobacterium Species.</title>
        <authorList>
            <person name="Alessa O."/>
            <person name="Ogura Y."/>
            <person name="Fujitani Y."/>
            <person name="Takami H."/>
            <person name="Hayashi T."/>
            <person name="Sahin N."/>
            <person name="Tani A."/>
        </authorList>
    </citation>
    <scope>NUCLEOTIDE SEQUENCE</scope>
    <source>
        <strain evidence="1">DSM 14458</strain>
    </source>
</reference>
<dbReference type="EMBL" id="BPRE01000009">
    <property type="protein sequence ID" value="GJE76639.1"/>
    <property type="molecule type" value="Genomic_DNA"/>
</dbReference>
<organism evidence="1 2">
    <name type="scientific">Methylorubrum suomiense</name>
    <dbReference type="NCBI Taxonomy" id="144191"/>
    <lineage>
        <taxon>Bacteria</taxon>
        <taxon>Pseudomonadati</taxon>
        <taxon>Pseudomonadota</taxon>
        <taxon>Alphaproteobacteria</taxon>
        <taxon>Hyphomicrobiales</taxon>
        <taxon>Methylobacteriaceae</taxon>
        <taxon>Methylorubrum</taxon>
    </lineage>
</organism>
<evidence type="ECO:0000313" key="2">
    <source>
        <dbReference type="Proteomes" id="UP001055093"/>
    </source>
</evidence>
<keyword evidence="2" id="KW-1185">Reference proteome</keyword>
<evidence type="ECO:0000313" key="1">
    <source>
        <dbReference type="EMBL" id="GJE76639.1"/>
    </source>
</evidence>
<proteinExistence type="predicted"/>
<name>A0ABQ4UX10_9HYPH</name>
<sequence>MIQEGALGRTSGARCYRGQCRAASSLSKPFAQGPAGGRWISLLALCLAAGLTLLPGSARADLRLCNQTASKVGVTLGYRDAQGWVTEGWWDLKPRSCETLQKGALAAQFYYVYAVDYTRGGEWGGRAMMCTRDTAFTIRGVEDCLARGFDRNGFIEVDTGQQKNWTIQLSDPGQPVTGGP</sequence>
<evidence type="ECO:0008006" key="3">
    <source>
        <dbReference type="Google" id="ProtNLM"/>
    </source>
</evidence>
<dbReference type="Pfam" id="PF06282">
    <property type="entry name" value="DUF1036"/>
    <property type="match status" value="1"/>
</dbReference>